<dbReference type="Proteomes" id="UP000537890">
    <property type="component" value="Unassembled WGS sequence"/>
</dbReference>
<protein>
    <submittedName>
        <fullName evidence="2">Uncharacterized protein</fullName>
    </submittedName>
</protein>
<accession>A0A7Z0SF71</accession>
<evidence type="ECO:0000313" key="2">
    <source>
        <dbReference type="EMBL" id="NYT47080.1"/>
    </source>
</evidence>
<reference evidence="2 3" key="1">
    <citation type="submission" date="2020-05" db="EMBL/GenBank/DDBJ databases">
        <title>Horizontal transmission and recombination maintain forever young bacterial symbiont genomes.</title>
        <authorList>
            <person name="Russell S.L."/>
            <person name="Pepper-Tunick E."/>
            <person name="Svedberg J."/>
            <person name="Byrne A."/>
            <person name="Ruelas Castillo J."/>
            <person name="Vollmers C."/>
            <person name="Beinart R.A."/>
            <person name="Corbett-Detig R."/>
        </authorList>
    </citation>
    <scope>NUCLEOTIDE SEQUENCE [LARGE SCALE GENOMIC DNA]</scope>
    <source>
        <strain evidence="2">4727-3</strain>
    </source>
</reference>
<name>A0A7Z0SF71_9GAMM</name>
<sequence length="63" mass="6791">MATSFSGGASRSTGENHRPVQATGKLYRGLQVGAHFCNLQRLGALHAVLVIGLYELLKSRLTH</sequence>
<feature type="region of interest" description="Disordered" evidence="1">
    <location>
        <begin position="1"/>
        <end position="20"/>
    </location>
</feature>
<evidence type="ECO:0000313" key="3">
    <source>
        <dbReference type="Proteomes" id="UP000537890"/>
    </source>
</evidence>
<dbReference type="AlphaFoldDB" id="A0A7Z0SF71"/>
<dbReference type="EMBL" id="JACCHS010000079">
    <property type="protein sequence ID" value="NYT47080.1"/>
    <property type="molecule type" value="Genomic_DNA"/>
</dbReference>
<comment type="caution">
    <text evidence="2">The sequence shown here is derived from an EMBL/GenBank/DDBJ whole genome shotgun (WGS) entry which is preliminary data.</text>
</comment>
<gene>
    <name evidence="2" type="ORF">H0A75_05190</name>
</gene>
<feature type="compositionally biased region" description="Polar residues" evidence="1">
    <location>
        <begin position="1"/>
        <end position="13"/>
    </location>
</feature>
<proteinExistence type="predicted"/>
<evidence type="ECO:0000256" key="1">
    <source>
        <dbReference type="SAM" id="MobiDB-lite"/>
    </source>
</evidence>
<organism evidence="2 3">
    <name type="scientific">Candidatus Methanofishera endochildressiae</name>
    <dbReference type="NCBI Taxonomy" id="2738884"/>
    <lineage>
        <taxon>Bacteria</taxon>
        <taxon>Pseudomonadati</taxon>
        <taxon>Pseudomonadota</taxon>
        <taxon>Gammaproteobacteria</taxon>
        <taxon>Candidatus Methanofishera</taxon>
    </lineage>
</organism>